<dbReference type="AlphaFoldDB" id="A0AAE1RI05"/>
<sequence>MKHSQGKVKAANNQSKAILQDIVAHKVIKVEIEKTTKEMQQVDEENEVNNISNNFHKVAREADLSPRALAISGKRNKNQEAQQAKRGLEDMIDLIDGGQWKEEVLQQSFPTEIVEHIKSEIHIEQLQIDRKKFTNKNLLSLFFLQMGAGRKTTTVTLKEKTRYMSTVNGSVSARNLRKTDLNGSVSARNLRKTDLGAVIFGCKHFTYKECLFKQLFDFVVIVGGFNGSSWLPSLDSYFPSHDHVETLSPMTFSRSHASVVKLNDELFVLGGNDVWFNAGTRIEMRFAPAAADINGAIYVGGGYDGKAYMKSVERFDPREHTWTTVGSMKARRGCHSLVAYNEKLYVLGGYDGENMVSSVMILDPRFGSWVMGEQMKSPRGYAGAVVLGGKIFVIGGVNDQEEILDTISDGGAVISRGGGGVDFSDKQRTTHHVEHNNFLFPFYSSKLTPANRCEVITTASISTLILEVISGLIVKQSEGRQPPRGEKSNLEDLMFKFIKDVEERFIHNDAAIANLTTQVSQLVSMMSENLLHYDSEYIKETPCENETTQEDEYLEREFAIR</sequence>
<dbReference type="SMART" id="SM00612">
    <property type="entry name" value="Kelch"/>
    <property type="match status" value="3"/>
</dbReference>
<proteinExistence type="predicted"/>
<protein>
    <submittedName>
        <fullName evidence="1">Uncharacterized protein</fullName>
    </submittedName>
</protein>
<evidence type="ECO:0000313" key="1">
    <source>
        <dbReference type="EMBL" id="KAK4351282.1"/>
    </source>
</evidence>
<dbReference type="PANTHER" id="PTHR46034">
    <property type="match status" value="1"/>
</dbReference>
<gene>
    <name evidence="1" type="ORF">RND71_030595</name>
</gene>
<comment type="caution">
    <text evidence="1">The sequence shown here is derived from an EMBL/GenBank/DDBJ whole genome shotgun (WGS) entry which is preliminary data.</text>
</comment>
<dbReference type="Proteomes" id="UP001291623">
    <property type="component" value="Unassembled WGS sequence"/>
</dbReference>
<dbReference type="PANTHER" id="PTHR46034:SF23">
    <property type="entry name" value="DCD (DEVELOPMENT AND CELL DEATH) DOMAIN PROTEIN"/>
    <property type="match status" value="1"/>
</dbReference>
<dbReference type="Pfam" id="PF24681">
    <property type="entry name" value="Kelch_KLHDC2_KLHL20_DRC7"/>
    <property type="match status" value="1"/>
</dbReference>
<dbReference type="EMBL" id="JAVYJV010000016">
    <property type="protein sequence ID" value="KAK4351282.1"/>
    <property type="molecule type" value="Genomic_DNA"/>
</dbReference>
<dbReference type="InterPro" id="IPR006652">
    <property type="entry name" value="Kelch_1"/>
</dbReference>
<dbReference type="InterPro" id="IPR015915">
    <property type="entry name" value="Kelch-typ_b-propeller"/>
</dbReference>
<reference evidence="1" key="1">
    <citation type="submission" date="2023-12" db="EMBL/GenBank/DDBJ databases">
        <title>Genome assembly of Anisodus tanguticus.</title>
        <authorList>
            <person name="Wang Y.-J."/>
        </authorList>
    </citation>
    <scope>NUCLEOTIDE SEQUENCE</scope>
    <source>
        <strain evidence="1">KB-2021</strain>
        <tissue evidence="1">Leaf</tissue>
    </source>
</reference>
<dbReference type="SUPFAM" id="SSF117281">
    <property type="entry name" value="Kelch motif"/>
    <property type="match status" value="1"/>
</dbReference>
<dbReference type="Gene3D" id="2.120.10.80">
    <property type="entry name" value="Kelch-type beta propeller"/>
    <property type="match status" value="2"/>
</dbReference>
<evidence type="ECO:0000313" key="2">
    <source>
        <dbReference type="Proteomes" id="UP001291623"/>
    </source>
</evidence>
<dbReference type="GO" id="GO:0034976">
    <property type="term" value="P:response to endoplasmic reticulum stress"/>
    <property type="evidence" value="ECO:0007669"/>
    <property type="project" value="InterPro"/>
</dbReference>
<organism evidence="1 2">
    <name type="scientific">Anisodus tanguticus</name>
    <dbReference type="NCBI Taxonomy" id="243964"/>
    <lineage>
        <taxon>Eukaryota</taxon>
        <taxon>Viridiplantae</taxon>
        <taxon>Streptophyta</taxon>
        <taxon>Embryophyta</taxon>
        <taxon>Tracheophyta</taxon>
        <taxon>Spermatophyta</taxon>
        <taxon>Magnoliopsida</taxon>
        <taxon>eudicotyledons</taxon>
        <taxon>Gunneridae</taxon>
        <taxon>Pentapetalae</taxon>
        <taxon>asterids</taxon>
        <taxon>lamiids</taxon>
        <taxon>Solanales</taxon>
        <taxon>Solanaceae</taxon>
        <taxon>Solanoideae</taxon>
        <taxon>Hyoscyameae</taxon>
        <taxon>Anisodus</taxon>
    </lineage>
</organism>
<accession>A0AAE1RI05</accession>
<keyword evidence="2" id="KW-1185">Reference proteome</keyword>
<name>A0AAE1RI05_9SOLA</name>
<dbReference type="InterPro" id="IPR044832">
    <property type="entry name" value="NRP-like"/>
</dbReference>